<protein>
    <recommendedName>
        <fullName evidence="2">DUF397 domain-containing protein</fullName>
    </recommendedName>
</protein>
<feature type="domain" description="DUF397" evidence="2">
    <location>
        <begin position="33"/>
        <end position="78"/>
    </location>
</feature>
<reference evidence="3 4" key="1">
    <citation type="submission" date="2017-03" db="EMBL/GenBank/DDBJ databases">
        <title>Draft genome sequence of Streptomyces scabrisporus NF3, endophyte isolated from Amphipterygium adstringens.</title>
        <authorList>
            <person name="Vazquez M."/>
            <person name="Ceapa C.D."/>
            <person name="Rodriguez Luna D."/>
            <person name="Sanchez Esquivel S."/>
        </authorList>
    </citation>
    <scope>NUCLEOTIDE SEQUENCE [LARGE SCALE GENOMIC DNA]</scope>
    <source>
        <strain evidence="3 4">NF3</strain>
    </source>
</reference>
<dbReference type="AlphaFoldDB" id="A0A1T3P5N5"/>
<dbReference type="Pfam" id="PF04149">
    <property type="entry name" value="DUF397"/>
    <property type="match status" value="1"/>
</dbReference>
<dbReference type="InterPro" id="IPR007278">
    <property type="entry name" value="DUF397"/>
</dbReference>
<evidence type="ECO:0000313" key="3">
    <source>
        <dbReference type="EMBL" id="OPC84190.1"/>
    </source>
</evidence>
<evidence type="ECO:0000256" key="1">
    <source>
        <dbReference type="SAM" id="MobiDB-lite"/>
    </source>
</evidence>
<keyword evidence="4" id="KW-1185">Reference proteome</keyword>
<evidence type="ECO:0000259" key="2">
    <source>
        <dbReference type="Pfam" id="PF04149"/>
    </source>
</evidence>
<accession>A0A1T3P5N5</accession>
<sequence length="83" mass="8782">MGRGCPVARGVTGTGGSTKARRVYGSGGNRVPQWRKSRHSEQDYCVEVARLVTGVGVRDSKDAWSPVIVVPVGAWAMLAGRLG</sequence>
<proteinExistence type="predicted"/>
<gene>
    <name evidence="3" type="ORF">B4N89_27600</name>
</gene>
<comment type="caution">
    <text evidence="3">The sequence shown here is derived from an EMBL/GenBank/DDBJ whole genome shotgun (WGS) entry which is preliminary data.</text>
</comment>
<evidence type="ECO:0000313" key="4">
    <source>
        <dbReference type="Proteomes" id="UP000190037"/>
    </source>
</evidence>
<feature type="region of interest" description="Disordered" evidence="1">
    <location>
        <begin position="1"/>
        <end position="36"/>
    </location>
</feature>
<dbReference type="EMBL" id="MWQN01000001">
    <property type="protein sequence ID" value="OPC84190.1"/>
    <property type="molecule type" value="Genomic_DNA"/>
</dbReference>
<name>A0A1T3P5N5_9ACTN</name>
<organism evidence="3 4">
    <name type="scientific">Embleya scabrispora</name>
    <dbReference type="NCBI Taxonomy" id="159449"/>
    <lineage>
        <taxon>Bacteria</taxon>
        <taxon>Bacillati</taxon>
        <taxon>Actinomycetota</taxon>
        <taxon>Actinomycetes</taxon>
        <taxon>Kitasatosporales</taxon>
        <taxon>Streptomycetaceae</taxon>
        <taxon>Embleya</taxon>
    </lineage>
</organism>
<dbReference type="Proteomes" id="UP000190037">
    <property type="component" value="Unassembled WGS sequence"/>
</dbReference>